<evidence type="ECO:0000313" key="2">
    <source>
        <dbReference type="EMBL" id="MDB8605166.1"/>
    </source>
</evidence>
<name>A0AB35IT88_STRSL</name>
<evidence type="ECO:0000313" key="3">
    <source>
        <dbReference type="Proteomes" id="UP001212483"/>
    </source>
</evidence>
<organism evidence="2 3">
    <name type="scientific">Streptococcus salivarius</name>
    <dbReference type="NCBI Taxonomy" id="1304"/>
    <lineage>
        <taxon>Bacteria</taxon>
        <taxon>Bacillati</taxon>
        <taxon>Bacillota</taxon>
        <taxon>Bacilli</taxon>
        <taxon>Lactobacillales</taxon>
        <taxon>Streptococcaceae</taxon>
        <taxon>Streptococcus</taxon>
    </lineage>
</organism>
<accession>A0AB35IT88</accession>
<dbReference type="EMBL" id="JAQMJO010000001">
    <property type="protein sequence ID" value="MDB8605166.1"/>
    <property type="molecule type" value="Genomic_DNA"/>
</dbReference>
<keyword evidence="1" id="KW-0175">Coiled coil</keyword>
<dbReference type="AlphaFoldDB" id="A0AB35IT88"/>
<feature type="coiled-coil region" evidence="1">
    <location>
        <begin position="192"/>
        <end position="226"/>
    </location>
</feature>
<protein>
    <submittedName>
        <fullName evidence="2">Uncharacterized protein</fullName>
    </submittedName>
</protein>
<dbReference type="Proteomes" id="UP001212483">
    <property type="component" value="Unassembled WGS sequence"/>
</dbReference>
<reference evidence="2" key="1">
    <citation type="submission" date="2023-01" db="EMBL/GenBank/DDBJ databases">
        <title>Human gut microbiome strain richness.</title>
        <authorList>
            <person name="Chen-Liaw A."/>
        </authorList>
    </citation>
    <scope>NUCLEOTIDE SEQUENCE</scope>
    <source>
        <strain evidence="2">1001283st1_B9_1001283B150217_161031</strain>
    </source>
</reference>
<sequence>MENNLQLINHYYLLYLENKELRKIKSYIATNSNDTLSFEEKIIILKLHELYKKYHKIKEKKSISLERFLGLLDEGTEDYFEISLNLFYDYFVAKGFEDILVNTKEKFLSKKEKSLIGDYNIKENLRSDKLKKRAEKILWHIPSKYSIHELFLDDKSNKNESLFYITNINNFESLMKFLNIYKLDGNAELFLLILLQKALKKKKVDIATLENDHKQLQTELSHYYDLIKFYYFS</sequence>
<comment type="caution">
    <text evidence="2">The sequence shown here is derived from an EMBL/GenBank/DDBJ whole genome shotgun (WGS) entry which is preliminary data.</text>
</comment>
<evidence type="ECO:0000256" key="1">
    <source>
        <dbReference type="SAM" id="Coils"/>
    </source>
</evidence>
<dbReference type="RefSeq" id="WP_195188009.1">
    <property type="nucleotide sequence ID" value="NZ_CP145860.1"/>
</dbReference>
<proteinExistence type="predicted"/>
<gene>
    <name evidence="2" type="ORF">PNU22_01530</name>
</gene>